<name>A0A5N6MTH7_9MICC</name>
<dbReference type="Gene3D" id="3.60.15.10">
    <property type="entry name" value="Ribonuclease Z/Hydroxyacylglutathione hydrolase-like"/>
    <property type="match status" value="1"/>
</dbReference>
<dbReference type="AlphaFoldDB" id="A0A5N6MTH7"/>
<comment type="caution">
    <text evidence="2">The sequence shown here is derived from an EMBL/GenBank/DDBJ whole genome shotgun (WGS) entry which is preliminary data.</text>
</comment>
<accession>A0A5N6MTH7</accession>
<dbReference type="Proteomes" id="UP000326852">
    <property type="component" value="Unassembled WGS sequence"/>
</dbReference>
<protein>
    <submittedName>
        <fullName evidence="2">MBL fold metallo-hydrolase</fullName>
    </submittedName>
</protein>
<dbReference type="PANTHER" id="PTHR42951">
    <property type="entry name" value="METALLO-BETA-LACTAMASE DOMAIN-CONTAINING"/>
    <property type="match status" value="1"/>
</dbReference>
<dbReference type="PANTHER" id="PTHR42951:SF4">
    <property type="entry name" value="ACYL-COENZYME A THIOESTERASE MBLAC2"/>
    <property type="match status" value="1"/>
</dbReference>
<evidence type="ECO:0000313" key="2">
    <source>
        <dbReference type="EMBL" id="KAD4060222.1"/>
    </source>
</evidence>
<gene>
    <name evidence="2" type="ORF">GD627_03970</name>
</gene>
<organism evidence="2 3">
    <name type="scientific">Arthrobacter yangruifuii</name>
    <dbReference type="NCBI Taxonomy" id="2606616"/>
    <lineage>
        <taxon>Bacteria</taxon>
        <taxon>Bacillati</taxon>
        <taxon>Actinomycetota</taxon>
        <taxon>Actinomycetes</taxon>
        <taxon>Micrococcales</taxon>
        <taxon>Micrococcaceae</taxon>
        <taxon>Arthrobacter</taxon>
    </lineage>
</organism>
<dbReference type="RefSeq" id="WP_152271429.1">
    <property type="nucleotide sequence ID" value="NZ_VTFX01000001.1"/>
</dbReference>
<keyword evidence="2" id="KW-0378">Hydrolase</keyword>
<evidence type="ECO:0000313" key="3">
    <source>
        <dbReference type="Proteomes" id="UP000326852"/>
    </source>
</evidence>
<dbReference type="SMART" id="SM00849">
    <property type="entry name" value="Lactamase_B"/>
    <property type="match status" value="1"/>
</dbReference>
<dbReference type="InterPro" id="IPR001279">
    <property type="entry name" value="Metallo-B-lactamas"/>
</dbReference>
<proteinExistence type="predicted"/>
<dbReference type="GO" id="GO:0016787">
    <property type="term" value="F:hydrolase activity"/>
    <property type="evidence" value="ECO:0007669"/>
    <property type="project" value="UniProtKB-KW"/>
</dbReference>
<dbReference type="InterPro" id="IPR050855">
    <property type="entry name" value="NDM-1-like"/>
</dbReference>
<dbReference type="InterPro" id="IPR036866">
    <property type="entry name" value="RibonucZ/Hydroxyglut_hydro"/>
</dbReference>
<dbReference type="SUPFAM" id="SSF56281">
    <property type="entry name" value="Metallo-hydrolase/oxidoreductase"/>
    <property type="match status" value="1"/>
</dbReference>
<evidence type="ECO:0000259" key="1">
    <source>
        <dbReference type="SMART" id="SM00849"/>
    </source>
</evidence>
<sequence>MTETPQHVTTAHRGWQEVAPRIWVRANAAFAVNTGLVIGDERALLIDTGAGPGMAQEIYDAVRMLTDLPLTAVNTHAHFDHYFGNALMLANGVEDIWATAGCAASIRENGNSQRPQAADAEPEMAVAMGGNTELAEPTKLVEDAPVDLDLGGISVTLFHLGRGHTDHDLLVGAGDVLFTGDLVEQGADPAFEDAFPKDWIRTLGKIAALEDLYTVFVPGHGKPVSVDFITTQMNKMRTAVAVTRSAMDQASVDMTKAIPILPYGPDQSRALLTRLRTLARWRWLQK</sequence>
<keyword evidence="3" id="KW-1185">Reference proteome</keyword>
<dbReference type="Pfam" id="PF00753">
    <property type="entry name" value="Lactamase_B"/>
    <property type="match status" value="1"/>
</dbReference>
<dbReference type="CDD" id="cd16282">
    <property type="entry name" value="metallo-hydrolase-like_MBL-fold"/>
    <property type="match status" value="1"/>
</dbReference>
<reference evidence="2 3" key="1">
    <citation type="submission" date="2019-08" db="EMBL/GenBank/DDBJ databases">
        <title>Arthrobacter sp. nov., isolated from plateau pika and Tibetan wild ass.</title>
        <authorList>
            <person name="Ge Y."/>
        </authorList>
    </citation>
    <scope>NUCLEOTIDE SEQUENCE [LARGE SCALE GENOMIC DNA]</scope>
    <source>
        <strain evidence="2 3">785</strain>
    </source>
</reference>
<feature type="domain" description="Metallo-beta-lactamase" evidence="1">
    <location>
        <begin position="31"/>
        <end position="220"/>
    </location>
</feature>
<dbReference type="EMBL" id="VTFX01000001">
    <property type="protein sequence ID" value="KAD4060222.1"/>
    <property type="molecule type" value="Genomic_DNA"/>
</dbReference>